<evidence type="ECO:0000313" key="1">
    <source>
        <dbReference type="EMBL" id="BAP28934.1"/>
    </source>
</evidence>
<name>A0A077KCC8_9CAUD</name>
<dbReference type="Proteomes" id="UP000202039">
    <property type="component" value="Segment"/>
</dbReference>
<organism evidence="1 2">
    <name type="scientific">Edwardsiella phage GF-2</name>
    <dbReference type="NCBI Taxonomy" id="1537091"/>
    <lineage>
        <taxon>Viruses</taxon>
        <taxon>Duplodnaviria</taxon>
        <taxon>Heunggongvirae</taxon>
        <taxon>Uroviricota</taxon>
        <taxon>Caudoviricetes</taxon>
        <taxon>Gofduovirus</taxon>
        <taxon>Gofduovirus GF2</taxon>
    </lineage>
</organism>
<protein>
    <submittedName>
        <fullName evidence="1">Putative DNA replication protein P</fullName>
    </submittedName>
</protein>
<dbReference type="KEGG" id="vg:23681485"/>
<dbReference type="InterPro" id="IPR009731">
    <property type="entry name" value="P-like"/>
</dbReference>
<reference evidence="1 2" key="1">
    <citation type="journal article" date="2015" name="Arch. Virol.">
        <title>Full-genome sequence of a novel myovirus, GF-2, infecting Edwardsiella tarda: comparison with other Edwardsiella myoviral genomes.</title>
        <authorList>
            <person name="Yasuike M."/>
            <person name="Nishiki I."/>
            <person name="Iwasaki Y."/>
            <person name="Nakamura Y."/>
            <person name="Fujiwara A."/>
            <person name="Sugaya E."/>
            <person name="Kawato Y."/>
            <person name="Nagai S."/>
            <person name="Kobayashi T."/>
            <person name="Ototake M."/>
            <person name="Nakai T."/>
        </authorList>
    </citation>
    <scope>NUCLEOTIDE SEQUENCE [LARGE SCALE GENOMIC DNA]</scope>
</reference>
<evidence type="ECO:0000313" key="2">
    <source>
        <dbReference type="Proteomes" id="UP000202039"/>
    </source>
</evidence>
<dbReference type="EMBL" id="AP014629">
    <property type="protein sequence ID" value="BAP28934.1"/>
    <property type="molecule type" value="Genomic_DNA"/>
</dbReference>
<dbReference type="OrthoDB" id="7548at10239"/>
<dbReference type="GeneID" id="23681485"/>
<keyword evidence="2" id="KW-1185">Reference proteome</keyword>
<dbReference type="GO" id="GO:0006270">
    <property type="term" value="P:DNA replication initiation"/>
    <property type="evidence" value="ECO:0007669"/>
    <property type="project" value="InterPro"/>
</dbReference>
<dbReference type="Pfam" id="PF06992">
    <property type="entry name" value="Phage_lambda_P"/>
    <property type="match status" value="1"/>
</dbReference>
<dbReference type="RefSeq" id="YP_009126666.1">
    <property type="nucleotide sequence ID" value="NC_026611.1"/>
</dbReference>
<proteinExistence type="predicted"/>
<sequence>MRSVSEQIQKFSRGQIQRVASNLPEQRCEAQQVEQVAHVINGVFTQLLAVFPASLANRDQREINEIRRQWVMAFRENGITSLDQVSAGMRIARKQERPFLPSPGQFIAWCRSGEFSSAGLPSPDELYGLMMKYCSERSMYDSAEEYPWPSNATYWMVTKLRDQMRSLNLSESEVRSRCGVEIRKMADRIKAGEEIPAPVKQIPKLCIPVSNEAGLSKISEIRNKYFKR</sequence>
<accession>A0A077KCC8</accession>